<name>A0A1J0MF74_9CAUD</name>
<dbReference type="InterPro" id="IPR055869">
    <property type="entry name" value="DUF7446"/>
</dbReference>
<evidence type="ECO:0000313" key="2">
    <source>
        <dbReference type="Proteomes" id="UP000222611"/>
    </source>
</evidence>
<keyword evidence="2" id="KW-1185">Reference proteome</keyword>
<sequence length="88" mass="10238">MKIENIKLVVASISKDIYMAKINKDSMMDIDNRRVATEEVLRAAAEWFIANQKTLCKFNGYGTLAWIPDNRYTTEEIKTHLNKLQEDE</sequence>
<organism evidence="1 2">
    <name type="scientific">Staphylococcus phage SpT152</name>
    <dbReference type="NCBI Taxonomy" id="1913446"/>
    <lineage>
        <taxon>Viruses</taxon>
        <taxon>Duplodnaviria</taxon>
        <taxon>Heunggongvirae</taxon>
        <taxon>Uroviricota</taxon>
        <taxon>Caudoviricetes</taxon>
        <taxon>Coventryvirus</taxon>
        <taxon>Coventryvirus SpT152</taxon>
    </lineage>
</organism>
<protein>
    <submittedName>
        <fullName evidence="1">Uncharacterized protein</fullName>
    </submittedName>
</protein>
<dbReference type="Pfam" id="PF24233">
    <property type="entry name" value="DUF7446"/>
    <property type="match status" value="1"/>
</dbReference>
<accession>A0A1J0MF74</accession>
<gene>
    <name evidence="1" type="ORF">SpT152_036</name>
</gene>
<dbReference type="Proteomes" id="UP000222611">
    <property type="component" value="Segment"/>
</dbReference>
<dbReference type="EMBL" id="KX827369">
    <property type="protein sequence ID" value="APD19851.1"/>
    <property type="molecule type" value="Genomic_DNA"/>
</dbReference>
<evidence type="ECO:0000313" key="1">
    <source>
        <dbReference type="EMBL" id="APD19851.1"/>
    </source>
</evidence>
<proteinExistence type="predicted"/>
<reference evidence="1 2" key="1">
    <citation type="submission" date="2016-09" db="EMBL/GenBank/DDBJ databases">
        <title>Whole-genome sequencing of Staphylococcus pseudintermedius phages.</title>
        <authorList>
            <person name="Breteau M."/>
            <person name="Kot W."/>
            <person name="Vogensen F.K."/>
            <person name="Moodley A."/>
            <person name="Wellington E.M.H."/>
            <person name="Hodgson D.A."/>
        </authorList>
    </citation>
    <scope>NUCLEOTIDE SEQUENCE [LARGE SCALE GENOMIC DNA]</scope>
</reference>